<evidence type="ECO:0000259" key="1">
    <source>
        <dbReference type="Pfam" id="PF00149"/>
    </source>
</evidence>
<dbReference type="GeneID" id="8625949"/>
<dbReference type="Pfam" id="PF00149">
    <property type="entry name" value="Metallophos"/>
    <property type="match status" value="1"/>
</dbReference>
<dbReference type="PaxDb" id="44689-DDB0187273"/>
<dbReference type="InterPro" id="IPR029052">
    <property type="entry name" value="Metallo-depent_PP-like"/>
</dbReference>
<protein>
    <recommendedName>
        <fullName evidence="1">Calcineurin-like phosphoesterase domain-containing protein</fullName>
    </recommendedName>
</protein>
<dbReference type="Proteomes" id="UP000002195">
    <property type="component" value="Unassembled WGS sequence"/>
</dbReference>
<dbReference type="OMA" id="NVHGHTH"/>
<comment type="caution">
    <text evidence="2">The sequence shown here is derived from an EMBL/GenBank/DDBJ whole genome shotgun (WGS) entry which is preliminary data.</text>
</comment>
<dbReference type="SUPFAM" id="SSF56300">
    <property type="entry name" value="Metallo-dependent phosphatases"/>
    <property type="match status" value="1"/>
</dbReference>
<dbReference type="eggNOG" id="ENOG502S3P6">
    <property type="taxonomic scope" value="Eukaryota"/>
</dbReference>
<reference evidence="2 3" key="1">
    <citation type="journal article" date="2005" name="Nature">
        <title>The genome of the social amoeba Dictyostelium discoideum.</title>
        <authorList>
            <consortium name="The Dictyostelium discoideum Sequencing Consortium"/>
            <person name="Eichinger L."/>
            <person name="Pachebat J.A."/>
            <person name="Glockner G."/>
            <person name="Rajandream M.A."/>
            <person name="Sucgang R."/>
            <person name="Berriman M."/>
            <person name="Song J."/>
            <person name="Olsen R."/>
            <person name="Szafranski K."/>
            <person name="Xu Q."/>
            <person name="Tunggal B."/>
            <person name="Kummerfeld S."/>
            <person name="Madera M."/>
            <person name="Konfortov B.A."/>
            <person name="Rivero F."/>
            <person name="Bankier A.T."/>
            <person name="Lehmann R."/>
            <person name="Hamlin N."/>
            <person name="Davies R."/>
            <person name="Gaudet P."/>
            <person name="Fey P."/>
            <person name="Pilcher K."/>
            <person name="Chen G."/>
            <person name="Saunders D."/>
            <person name="Sodergren E."/>
            <person name="Davis P."/>
            <person name="Kerhornou A."/>
            <person name="Nie X."/>
            <person name="Hall N."/>
            <person name="Anjard C."/>
            <person name="Hemphill L."/>
            <person name="Bason N."/>
            <person name="Farbrother P."/>
            <person name="Desany B."/>
            <person name="Just E."/>
            <person name="Morio T."/>
            <person name="Rost R."/>
            <person name="Churcher C."/>
            <person name="Cooper J."/>
            <person name="Haydock S."/>
            <person name="van Driessche N."/>
            <person name="Cronin A."/>
            <person name="Goodhead I."/>
            <person name="Muzny D."/>
            <person name="Mourier T."/>
            <person name="Pain A."/>
            <person name="Lu M."/>
            <person name="Harper D."/>
            <person name="Lindsay R."/>
            <person name="Hauser H."/>
            <person name="James K."/>
            <person name="Quiles M."/>
            <person name="Madan Babu M."/>
            <person name="Saito T."/>
            <person name="Buchrieser C."/>
            <person name="Wardroper A."/>
            <person name="Felder M."/>
            <person name="Thangavelu M."/>
            <person name="Johnson D."/>
            <person name="Knights A."/>
            <person name="Loulseged H."/>
            <person name="Mungall K."/>
            <person name="Oliver K."/>
            <person name="Price C."/>
            <person name="Quail M.A."/>
            <person name="Urushihara H."/>
            <person name="Hernandez J."/>
            <person name="Rabbinowitsch E."/>
            <person name="Steffen D."/>
            <person name="Sanders M."/>
            <person name="Ma J."/>
            <person name="Kohara Y."/>
            <person name="Sharp S."/>
            <person name="Simmonds M."/>
            <person name="Spiegler S."/>
            <person name="Tivey A."/>
            <person name="Sugano S."/>
            <person name="White B."/>
            <person name="Walker D."/>
            <person name="Woodward J."/>
            <person name="Winckler T."/>
            <person name="Tanaka Y."/>
            <person name="Shaulsky G."/>
            <person name="Schleicher M."/>
            <person name="Weinstock G."/>
            <person name="Rosenthal A."/>
            <person name="Cox E.C."/>
            <person name="Chisholm R.L."/>
            <person name="Gibbs R."/>
            <person name="Loomis W.F."/>
            <person name="Platzer M."/>
            <person name="Kay R.R."/>
            <person name="Williams J."/>
            <person name="Dear P.H."/>
            <person name="Noegel A.A."/>
            <person name="Barrell B."/>
            <person name="Kuspa A."/>
        </authorList>
    </citation>
    <scope>NUCLEOTIDE SEQUENCE [LARGE SCALE GENOMIC DNA]</scope>
    <source>
        <strain evidence="2 3">AX4</strain>
    </source>
</reference>
<evidence type="ECO:0000313" key="3">
    <source>
        <dbReference type="Proteomes" id="UP000002195"/>
    </source>
</evidence>
<dbReference type="dictyBase" id="DDB_G0287081"/>
<evidence type="ECO:0000313" key="2">
    <source>
        <dbReference type="EMBL" id="EAL63905.1"/>
    </source>
</evidence>
<dbReference type="KEGG" id="ddi:DDB_G0287081"/>
<sequence length="279" mass="31756">MNREINILIVSDIHLSFTNIKKLGEKINNKKIDLIICGGDVCNFDPVNSNDLEKVEECEKEMTEIFKALHEIVPSVDILYVPGNHDSKTTLLFESNNLESKVPKLTDRSYNIHKGNFRLDDDLVLVGLGGSLPSYCDNKPHWTGYPYDYSNGADNDEKQVLLDLNQSFKFKDTINSKDKIILLTHMGPYNCYTTIDQIDLSISPIYSGSKSIENIIKENQQQIFLNIHGHTHHSTGLAKVGKTYVCNPGSLRSGHYVILKVEKFCNQLWRLKSTKFYKL</sequence>
<dbReference type="InterPro" id="IPR004843">
    <property type="entry name" value="Calcineurin-like_PHP"/>
</dbReference>
<dbReference type="EMBL" id="AAFI02000096">
    <property type="protein sequence ID" value="EAL63905.1"/>
    <property type="molecule type" value="Genomic_DNA"/>
</dbReference>
<dbReference type="InParanoid" id="Q54KV3"/>
<dbReference type="Gene3D" id="3.60.21.10">
    <property type="match status" value="1"/>
</dbReference>
<dbReference type="RefSeq" id="XP_637417.1">
    <property type="nucleotide sequence ID" value="XM_632325.1"/>
</dbReference>
<dbReference type="HOGENOM" id="CLU_999021_0_0_1"/>
<dbReference type="GO" id="GO:0016787">
    <property type="term" value="F:hydrolase activity"/>
    <property type="evidence" value="ECO:0007669"/>
    <property type="project" value="InterPro"/>
</dbReference>
<dbReference type="AlphaFoldDB" id="Q54KV3"/>
<keyword evidence="3" id="KW-1185">Reference proteome</keyword>
<organism evidence="2 3">
    <name type="scientific">Dictyostelium discoideum</name>
    <name type="common">Social amoeba</name>
    <dbReference type="NCBI Taxonomy" id="44689"/>
    <lineage>
        <taxon>Eukaryota</taxon>
        <taxon>Amoebozoa</taxon>
        <taxon>Evosea</taxon>
        <taxon>Eumycetozoa</taxon>
        <taxon>Dictyostelia</taxon>
        <taxon>Dictyosteliales</taxon>
        <taxon>Dictyosteliaceae</taxon>
        <taxon>Dictyostelium</taxon>
    </lineage>
</organism>
<accession>Q54KV3</accession>
<dbReference type="STRING" id="44689.Q54KV3"/>
<dbReference type="SMR" id="Q54KV3"/>
<dbReference type="PANTHER" id="PTHR37523:SF1">
    <property type="entry name" value="CALCINEURIN-LIKE PHOSPHOESTERASE DOMAIN-CONTAINING PROTEIN"/>
    <property type="match status" value="1"/>
</dbReference>
<gene>
    <name evidence="2" type="ORF">DDB_G0287081</name>
</gene>
<dbReference type="VEuPathDB" id="AmoebaDB:DDB_G0287081"/>
<proteinExistence type="predicted"/>
<feature type="domain" description="Calcineurin-like phosphoesterase" evidence="1">
    <location>
        <begin position="6"/>
        <end position="233"/>
    </location>
</feature>
<name>Q54KV3_DICDI</name>
<dbReference type="PANTHER" id="PTHR37523">
    <property type="entry name" value="METALLOPHOSPHOESTERASE"/>
    <property type="match status" value="1"/>
</dbReference>